<feature type="domain" description="DNA repair protein Rev1 C-terminal" evidence="2">
    <location>
        <begin position="57"/>
        <end position="127"/>
    </location>
</feature>
<evidence type="ECO:0000256" key="1">
    <source>
        <dbReference type="SAM" id="MobiDB-lite"/>
    </source>
</evidence>
<organism evidence="3">
    <name type="scientific">Arion vulgaris</name>
    <dbReference type="NCBI Taxonomy" id="1028688"/>
    <lineage>
        <taxon>Eukaryota</taxon>
        <taxon>Metazoa</taxon>
        <taxon>Spiralia</taxon>
        <taxon>Lophotrochozoa</taxon>
        <taxon>Mollusca</taxon>
        <taxon>Gastropoda</taxon>
        <taxon>Heterobranchia</taxon>
        <taxon>Euthyneura</taxon>
        <taxon>Panpulmonata</taxon>
        <taxon>Eupulmonata</taxon>
        <taxon>Stylommatophora</taxon>
        <taxon>Helicina</taxon>
        <taxon>Arionoidea</taxon>
        <taxon>Arionidae</taxon>
        <taxon>Arion</taxon>
    </lineage>
</organism>
<feature type="region of interest" description="Disordered" evidence="1">
    <location>
        <begin position="1"/>
        <end position="21"/>
    </location>
</feature>
<evidence type="ECO:0000313" key="3">
    <source>
        <dbReference type="EMBL" id="CEK63825.1"/>
    </source>
</evidence>
<dbReference type="InterPro" id="IPR031991">
    <property type="entry name" value="Rev1_C"/>
</dbReference>
<dbReference type="InterPro" id="IPR038401">
    <property type="entry name" value="Rev1_C_sf"/>
</dbReference>
<feature type="non-terminal residue" evidence="3">
    <location>
        <position position="128"/>
    </location>
</feature>
<dbReference type="EMBL" id="HACG01016960">
    <property type="protein sequence ID" value="CEK63825.1"/>
    <property type="molecule type" value="Transcribed_RNA"/>
</dbReference>
<dbReference type="AlphaFoldDB" id="A0A0B6Z7X0"/>
<name>A0A0B6Z7X0_9EUPU</name>
<dbReference type="Gene3D" id="1.20.58.1280">
    <property type="entry name" value="DNA repair protein Rev1, C-terminal domain"/>
    <property type="match status" value="1"/>
</dbReference>
<proteinExistence type="predicted"/>
<feature type="compositionally biased region" description="Acidic residues" evidence="1">
    <location>
        <begin position="1"/>
        <end position="10"/>
    </location>
</feature>
<sequence length="128" mass="14891">DDDDDDDNNGGDDIRHTYDETRNVQTVTDTTYRADEGRQGEESLGELTFCGSSRLKDVKQLLKEWMISCPEPQDDDVAMVTEYLVKLVQHRNLEKAFILLKFLTRKVMSQRSHTWEQCVYNIVKCVQN</sequence>
<dbReference type="Pfam" id="PF16727">
    <property type="entry name" value="REV1_C"/>
    <property type="match status" value="1"/>
</dbReference>
<accession>A0A0B6Z7X0</accession>
<reference evidence="3" key="1">
    <citation type="submission" date="2014-12" db="EMBL/GenBank/DDBJ databases">
        <title>Insight into the proteome of Arion vulgaris.</title>
        <authorList>
            <person name="Aradska J."/>
            <person name="Bulat T."/>
            <person name="Smidak R."/>
            <person name="Sarate P."/>
            <person name="Gangsoo J."/>
            <person name="Sialana F."/>
            <person name="Bilban M."/>
            <person name="Lubec G."/>
        </authorList>
    </citation>
    <scope>NUCLEOTIDE SEQUENCE</scope>
    <source>
        <tissue evidence="3">Skin</tissue>
    </source>
</reference>
<gene>
    <name evidence="3" type="primary">ORF49626</name>
</gene>
<feature type="compositionally biased region" description="Basic and acidic residues" evidence="1">
    <location>
        <begin position="12"/>
        <end position="21"/>
    </location>
</feature>
<protein>
    <recommendedName>
        <fullName evidence="2">DNA repair protein Rev1 C-terminal domain-containing protein</fullName>
    </recommendedName>
</protein>
<feature type="non-terminal residue" evidence="3">
    <location>
        <position position="1"/>
    </location>
</feature>
<evidence type="ECO:0000259" key="2">
    <source>
        <dbReference type="Pfam" id="PF16727"/>
    </source>
</evidence>